<accession>A0A1H2LPN2</accession>
<evidence type="ECO:0000256" key="2">
    <source>
        <dbReference type="PROSITE-ProRule" id="PRU00252"/>
    </source>
</evidence>
<keyword evidence="1 2" id="KW-0238">DNA-binding</keyword>
<organism evidence="3 4">
    <name type="scientific">Arcanobacterium phocae</name>
    <dbReference type="NCBI Taxonomy" id="131112"/>
    <lineage>
        <taxon>Bacteria</taxon>
        <taxon>Bacillati</taxon>
        <taxon>Actinomycetota</taxon>
        <taxon>Actinomycetes</taxon>
        <taxon>Actinomycetales</taxon>
        <taxon>Actinomycetaceae</taxon>
        <taxon>Arcanobacterium</taxon>
    </lineage>
</organism>
<dbReference type="GeneID" id="65345488"/>
<dbReference type="Gene3D" id="2.40.50.140">
    <property type="entry name" value="Nucleic acid-binding proteins"/>
    <property type="match status" value="1"/>
</dbReference>
<name>A0A1H2LPN2_9ACTO</name>
<sequence length="175" mass="18859">MSNETIVAIRGYVGAAPTVFTNATDKDTGEVLSTKTTVVRVGVTPRYYSRSVNEFRDGQTAWYSVRTYGSLAAHVAVSVDKGTPVIARGRLVMRQYEDKSGLTRIEHVLLADSFGIDLTHGTAVFTKTSATPLESVPGEPRYSADAMSSEADKQFTTCQQETAQDPAGVLEAVMS</sequence>
<dbReference type="InterPro" id="IPR012340">
    <property type="entry name" value="NA-bd_OB-fold"/>
</dbReference>
<proteinExistence type="predicted"/>
<evidence type="ECO:0000313" key="4">
    <source>
        <dbReference type="Proteomes" id="UP000214355"/>
    </source>
</evidence>
<dbReference type="Pfam" id="PF00436">
    <property type="entry name" value="SSB"/>
    <property type="match status" value="1"/>
</dbReference>
<reference evidence="4" key="1">
    <citation type="submission" date="2016-10" db="EMBL/GenBank/DDBJ databases">
        <authorList>
            <person name="Varghese N."/>
            <person name="Submissions S."/>
        </authorList>
    </citation>
    <scope>NUCLEOTIDE SEQUENCE [LARGE SCALE GENOMIC DNA]</scope>
    <source>
        <strain evidence="4">DSM 10002</strain>
    </source>
</reference>
<dbReference type="AlphaFoldDB" id="A0A1H2LPN2"/>
<evidence type="ECO:0000256" key="1">
    <source>
        <dbReference type="ARBA" id="ARBA00023125"/>
    </source>
</evidence>
<dbReference type="STRING" id="131112.SAMN04489737_1771"/>
<dbReference type="CDD" id="cd04496">
    <property type="entry name" value="SSB_OBF"/>
    <property type="match status" value="1"/>
</dbReference>
<dbReference type="Proteomes" id="UP000214355">
    <property type="component" value="Chromosome I"/>
</dbReference>
<dbReference type="InterPro" id="IPR000424">
    <property type="entry name" value="Primosome_PriB/ssb"/>
</dbReference>
<dbReference type="SUPFAM" id="SSF50249">
    <property type="entry name" value="Nucleic acid-binding proteins"/>
    <property type="match status" value="1"/>
</dbReference>
<dbReference type="PROSITE" id="PS50935">
    <property type="entry name" value="SSB"/>
    <property type="match status" value="1"/>
</dbReference>
<dbReference type="OrthoDB" id="4427276at2"/>
<keyword evidence="4" id="KW-1185">Reference proteome</keyword>
<dbReference type="EMBL" id="LT629804">
    <property type="protein sequence ID" value="SDU82638.1"/>
    <property type="molecule type" value="Genomic_DNA"/>
</dbReference>
<dbReference type="RefSeq" id="WP_091282346.1">
    <property type="nucleotide sequence ID" value="NZ_JABAOT010000016.1"/>
</dbReference>
<gene>
    <name evidence="3" type="ORF">SAMN04489737_1771</name>
</gene>
<protein>
    <submittedName>
        <fullName evidence="3">Single-strand DNA-binding protein</fullName>
    </submittedName>
</protein>
<dbReference type="GO" id="GO:0003697">
    <property type="term" value="F:single-stranded DNA binding"/>
    <property type="evidence" value="ECO:0007669"/>
    <property type="project" value="InterPro"/>
</dbReference>
<evidence type="ECO:0000313" key="3">
    <source>
        <dbReference type="EMBL" id="SDU82638.1"/>
    </source>
</evidence>